<dbReference type="EMBL" id="CM042025">
    <property type="protein sequence ID" value="KAI3807598.1"/>
    <property type="molecule type" value="Genomic_DNA"/>
</dbReference>
<dbReference type="Proteomes" id="UP001056120">
    <property type="component" value="Linkage Group LG08"/>
</dbReference>
<evidence type="ECO:0000313" key="2">
    <source>
        <dbReference type="Proteomes" id="UP001056120"/>
    </source>
</evidence>
<keyword evidence="2" id="KW-1185">Reference proteome</keyword>
<accession>A0ACB9IIS6</accession>
<evidence type="ECO:0000313" key="1">
    <source>
        <dbReference type="EMBL" id="KAI3807598.1"/>
    </source>
</evidence>
<reference evidence="2" key="1">
    <citation type="journal article" date="2022" name="Mol. Ecol. Resour.">
        <title>The genomes of chicory, endive, great burdock and yacon provide insights into Asteraceae palaeo-polyploidization history and plant inulin production.</title>
        <authorList>
            <person name="Fan W."/>
            <person name="Wang S."/>
            <person name="Wang H."/>
            <person name="Wang A."/>
            <person name="Jiang F."/>
            <person name="Liu H."/>
            <person name="Zhao H."/>
            <person name="Xu D."/>
            <person name="Zhang Y."/>
        </authorList>
    </citation>
    <scope>NUCLEOTIDE SEQUENCE [LARGE SCALE GENOMIC DNA]</scope>
    <source>
        <strain evidence="2">cv. Yunnan</strain>
    </source>
</reference>
<comment type="caution">
    <text evidence="1">The sequence shown here is derived from an EMBL/GenBank/DDBJ whole genome shotgun (WGS) entry which is preliminary data.</text>
</comment>
<gene>
    <name evidence="1" type="ORF">L1987_23528</name>
</gene>
<name>A0ACB9IIS6_9ASTR</name>
<organism evidence="1 2">
    <name type="scientific">Smallanthus sonchifolius</name>
    <dbReference type="NCBI Taxonomy" id="185202"/>
    <lineage>
        <taxon>Eukaryota</taxon>
        <taxon>Viridiplantae</taxon>
        <taxon>Streptophyta</taxon>
        <taxon>Embryophyta</taxon>
        <taxon>Tracheophyta</taxon>
        <taxon>Spermatophyta</taxon>
        <taxon>Magnoliopsida</taxon>
        <taxon>eudicotyledons</taxon>
        <taxon>Gunneridae</taxon>
        <taxon>Pentapetalae</taxon>
        <taxon>asterids</taxon>
        <taxon>campanulids</taxon>
        <taxon>Asterales</taxon>
        <taxon>Asteraceae</taxon>
        <taxon>Asteroideae</taxon>
        <taxon>Heliantheae alliance</taxon>
        <taxon>Millerieae</taxon>
        <taxon>Smallanthus</taxon>
    </lineage>
</organism>
<sequence length="137" mass="15464">MTFYGGLYIRFDPSTDPGIYVSYYHFSSILILRNNQNQTLNHSGRINLSSAGATDYNLSHIDYQRFVVFGGGRIVYSNSQNQTLKHSGAAPPLPKTLIYRISINRDLWYLAVLESSIAAATHEIESEKERLASVEIF</sequence>
<proteinExistence type="predicted"/>
<reference evidence="1 2" key="2">
    <citation type="journal article" date="2022" name="Mol. Ecol. Resour.">
        <title>The genomes of chicory, endive, great burdock and yacon provide insights into Asteraceae paleo-polyploidization history and plant inulin production.</title>
        <authorList>
            <person name="Fan W."/>
            <person name="Wang S."/>
            <person name="Wang H."/>
            <person name="Wang A."/>
            <person name="Jiang F."/>
            <person name="Liu H."/>
            <person name="Zhao H."/>
            <person name="Xu D."/>
            <person name="Zhang Y."/>
        </authorList>
    </citation>
    <scope>NUCLEOTIDE SEQUENCE [LARGE SCALE GENOMIC DNA]</scope>
    <source>
        <strain evidence="2">cv. Yunnan</strain>
        <tissue evidence="1">Leaves</tissue>
    </source>
</reference>
<protein>
    <submittedName>
        <fullName evidence="1">Uncharacterized protein</fullName>
    </submittedName>
</protein>